<reference evidence="7" key="2">
    <citation type="journal article" date="2021" name="PeerJ">
        <title>Extensive microbial diversity within the chicken gut microbiome revealed by metagenomics and culture.</title>
        <authorList>
            <person name="Gilroy R."/>
            <person name="Ravi A."/>
            <person name="Getino M."/>
            <person name="Pursley I."/>
            <person name="Horton D.L."/>
            <person name="Alikhan N.F."/>
            <person name="Baker D."/>
            <person name="Gharbi K."/>
            <person name="Hall N."/>
            <person name="Watson M."/>
            <person name="Adriaenssens E.M."/>
            <person name="Foster-Nyarko E."/>
            <person name="Jarju S."/>
            <person name="Secka A."/>
            <person name="Antonio M."/>
            <person name="Oren A."/>
            <person name="Chaudhuri R.R."/>
            <person name="La Ragione R."/>
            <person name="Hildebrand F."/>
            <person name="Pallen M.J."/>
        </authorList>
    </citation>
    <scope>NUCLEOTIDE SEQUENCE</scope>
    <source>
        <strain evidence="7">ChiGjej1B1-19959</strain>
    </source>
</reference>
<organism evidence="7 8">
    <name type="scientific">Candidatus Fimenecus excrementigallinarum</name>
    <dbReference type="NCBI Taxonomy" id="2840816"/>
    <lineage>
        <taxon>Bacteria</taxon>
        <taxon>Bacillati</taxon>
        <taxon>Bacillota</taxon>
        <taxon>Clostridia</taxon>
        <taxon>Candidatus Fimenecus</taxon>
    </lineage>
</organism>
<dbReference type="GO" id="GO:0006629">
    <property type="term" value="P:lipid metabolic process"/>
    <property type="evidence" value="ECO:0007669"/>
    <property type="project" value="InterPro"/>
</dbReference>
<comment type="catalytic activity">
    <reaction evidence="1">
        <text>a 1,2-diacyl-sn-glycero-3-phospho-(1D-myo-inositol) = 1D-myo-inositol 1,2-cyclic phosphate + a 1,2-diacyl-sn-glycerol</text>
        <dbReference type="Rhea" id="RHEA:17093"/>
        <dbReference type="ChEBI" id="CHEBI:17815"/>
        <dbReference type="ChEBI" id="CHEBI:57880"/>
        <dbReference type="ChEBI" id="CHEBI:58484"/>
        <dbReference type="EC" id="4.6.1.13"/>
    </reaction>
</comment>
<feature type="domain" description="Phosphatidylinositol-specific phospholipase C X" evidence="6">
    <location>
        <begin position="20"/>
        <end position="167"/>
    </location>
</feature>
<name>A0A9D1IDU9_9FIRM</name>
<evidence type="ECO:0000256" key="4">
    <source>
        <dbReference type="ARBA" id="ARBA00030474"/>
    </source>
</evidence>
<dbReference type="SUPFAM" id="SSF51695">
    <property type="entry name" value="PLC-like phosphodiesterases"/>
    <property type="match status" value="1"/>
</dbReference>
<evidence type="ECO:0000313" key="8">
    <source>
        <dbReference type="Proteomes" id="UP000824071"/>
    </source>
</evidence>
<dbReference type="AlphaFoldDB" id="A0A9D1IDU9"/>
<dbReference type="SMART" id="SM00148">
    <property type="entry name" value="PLCXc"/>
    <property type="match status" value="1"/>
</dbReference>
<accession>A0A9D1IDU9</accession>
<dbReference type="PANTHER" id="PTHR13593:SF148">
    <property type="entry name" value="PHOSPHATIDYLINOSITOL-SPECIFIC PHOSPHOLIPASE C X DOMAIN-CONTAINING PROTEIN"/>
    <property type="match status" value="1"/>
</dbReference>
<evidence type="ECO:0000256" key="1">
    <source>
        <dbReference type="ARBA" id="ARBA00001316"/>
    </source>
</evidence>
<dbReference type="InterPro" id="IPR051057">
    <property type="entry name" value="PI-PLC_domain"/>
</dbReference>
<dbReference type="InterPro" id="IPR000909">
    <property type="entry name" value="PLipase_C_PInositol-sp_X_dom"/>
</dbReference>
<evidence type="ECO:0000256" key="5">
    <source>
        <dbReference type="ARBA" id="ARBA00030782"/>
    </source>
</evidence>
<reference evidence="7" key="1">
    <citation type="submission" date="2020-10" db="EMBL/GenBank/DDBJ databases">
        <authorList>
            <person name="Gilroy R."/>
        </authorList>
    </citation>
    <scope>NUCLEOTIDE SEQUENCE</scope>
    <source>
        <strain evidence="7">ChiGjej1B1-19959</strain>
    </source>
</reference>
<dbReference type="EMBL" id="DVMW01000024">
    <property type="protein sequence ID" value="HIU35615.1"/>
    <property type="molecule type" value="Genomic_DNA"/>
</dbReference>
<sequence>MIRKEVYAMEAQAVLPALADDLFLSEIHLAGTHDSATAFCNLRRIAQCQALSVAQQLRAGVRLLDLRLVLKGGRFFLVHSRADCFTDETRTRRLLFGDVLALCLQFLEAHPRETLVLSVKSDRGKEPADFFPVFYERFIRPDPGRWFLENRVPRLAECRGKLVLLRRCGRPQSFETREKCGLDFSNWPDQGARRRTEPVHIRLSERTSADIQDRYRLPPAVKWQRAAKPFLDCAAPGENRICLHFLSTCGRPRIPARTAVPVNAAFAAYPLRTDRAQGWFLLDFMDGALCEKIMLSNLRLYPVQTPEVSP</sequence>
<dbReference type="Pfam" id="PF00388">
    <property type="entry name" value="PI-PLC-X"/>
    <property type="match status" value="1"/>
</dbReference>
<dbReference type="PANTHER" id="PTHR13593">
    <property type="match status" value="1"/>
</dbReference>
<dbReference type="EC" id="4.6.1.13" evidence="2"/>
<evidence type="ECO:0000313" key="7">
    <source>
        <dbReference type="EMBL" id="HIU35615.1"/>
    </source>
</evidence>
<comment type="caution">
    <text evidence="7">The sequence shown here is derived from an EMBL/GenBank/DDBJ whole genome shotgun (WGS) entry which is preliminary data.</text>
</comment>
<gene>
    <name evidence="7" type="ORF">IAC53_03290</name>
</gene>
<proteinExistence type="predicted"/>
<dbReference type="InterPro" id="IPR017946">
    <property type="entry name" value="PLC-like_Pdiesterase_TIM-brl"/>
</dbReference>
<dbReference type="GO" id="GO:0008081">
    <property type="term" value="F:phosphoric diester hydrolase activity"/>
    <property type="evidence" value="ECO:0007669"/>
    <property type="project" value="InterPro"/>
</dbReference>
<evidence type="ECO:0000259" key="6">
    <source>
        <dbReference type="SMART" id="SM00148"/>
    </source>
</evidence>
<protein>
    <recommendedName>
        <fullName evidence="3">1-phosphatidylinositol phosphodiesterase</fullName>
        <ecNumber evidence="2">4.6.1.13</ecNumber>
    </recommendedName>
    <alternativeName>
        <fullName evidence="4">Phosphatidylinositol diacylglycerol-lyase</fullName>
    </alternativeName>
    <alternativeName>
        <fullName evidence="5">Phosphatidylinositol-specific phospholipase C</fullName>
    </alternativeName>
</protein>
<dbReference type="GO" id="GO:0004436">
    <property type="term" value="F:phosphatidylinositol diacylglycerol-lyase activity"/>
    <property type="evidence" value="ECO:0007669"/>
    <property type="project" value="UniProtKB-EC"/>
</dbReference>
<evidence type="ECO:0000256" key="2">
    <source>
        <dbReference type="ARBA" id="ARBA00012581"/>
    </source>
</evidence>
<evidence type="ECO:0000256" key="3">
    <source>
        <dbReference type="ARBA" id="ARBA00019758"/>
    </source>
</evidence>
<dbReference type="Gene3D" id="3.20.20.190">
    <property type="entry name" value="Phosphatidylinositol (PI) phosphodiesterase"/>
    <property type="match status" value="1"/>
</dbReference>
<dbReference type="PROSITE" id="PS50007">
    <property type="entry name" value="PIPLC_X_DOMAIN"/>
    <property type="match status" value="1"/>
</dbReference>
<dbReference type="Proteomes" id="UP000824071">
    <property type="component" value="Unassembled WGS sequence"/>
</dbReference>